<dbReference type="EMBL" id="MSIE01000049">
    <property type="protein sequence ID" value="OLF14746.1"/>
    <property type="molecule type" value="Genomic_DNA"/>
</dbReference>
<keyword evidence="5 7" id="KW-1133">Transmembrane helix</keyword>
<dbReference type="InterPro" id="IPR036640">
    <property type="entry name" value="ABC1_TM_sf"/>
</dbReference>
<dbReference type="Pfam" id="PF00664">
    <property type="entry name" value="ABC_membrane"/>
    <property type="match status" value="1"/>
</dbReference>
<dbReference type="PROSITE" id="PS50929">
    <property type="entry name" value="ABC_TM1F"/>
    <property type="match status" value="1"/>
</dbReference>
<evidence type="ECO:0000259" key="9">
    <source>
        <dbReference type="PROSITE" id="PS50929"/>
    </source>
</evidence>
<evidence type="ECO:0000256" key="3">
    <source>
        <dbReference type="ARBA" id="ARBA00022741"/>
    </source>
</evidence>
<evidence type="ECO:0008006" key="12">
    <source>
        <dbReference type="Google" id="ProtNLM"/>
    </source>
</evidence>
<keyword evidence="11" id="KW-1185">Reference proteome</keyword>
<feature type="domain" description="ABC transmembrane type-1" evidence="9">
    <location>
        <begin position="16"/>
        <end position="282"/>
    </location>
</feature>
<evidence type="ECO:0000256" key="4">
    <source>
        <dbReference type="ARBA" id="ARBA00022840"/>
    </source>
</evidence>
<dbReference type="PROSITE" id="PS50893">
    <property type="entry name" value="ABC_TRANSPORTER_2"/>
    <property type="match status" value="1"/>
</dbReference>
<dbReference type="SUPFAM" id="SSF90123">
    <property type="entry name" value="ABC transporter transmembrane region"/>
    <property type="match status" value="1"/>
</dbReference>
<dbReference type="AlphaFoldDB" id="A0A1Q8CK74"/>
<keyword evidence="3" id="KW-0547">Nucleotide-binding</keyword>
<dbReference type="OrthoDB" id="9806127at2"/>
<comment type="caution">
    <text evidence="10">The sequence shown here is derived from an EMBL/GenBank/DDBJ whole genome shotgun (WGS) entry which is preliminary data.</text>
</comment>
<reference evidence="10 11" key="1">
    <citation type="submission" date="2016-12" db="EMBL/GenBank/DDBJ databases">
        <title>The draft genome sequence of Actinophytocola sp. 11-183.</title>
        <authorList>
            <person name="Wang W."/>
            <person name="Yuan L."/>
        </authorList>
    </citation>
    <scope>NUCLEOTIDE SEQUENCE [LARGE SCALE GENOMIC DNA]</scope>
    <source>
        <strain evidence="10 11">11-183</strain>
    </source>
</reference>
<comment type="subcellular location">
    <subcellularLocation>
        <location evidence="1">Cell membrane</location>
        <topology evidence="1">Multi-pass membrane protein</topology>
    </subcellularLocation>
</comment>
<dbReference type="GO" id="GO:0016887">
    <property type="term" value="F:ATP hydrolysis activity"/>
    <property type="evidence" value="ECO:0007669"/>
    <property type="project" value="InterPro"/>
</dbReference>
<evidence type="ECO:0000256" key="7">
    <source>
        <dbReference type="SAM" id="Phobius"/>
    </source>
</evidence>
<dbReference type="GO" id="GO:0015421">
    <property type="term" value="F:ABC-type oligopeptide transporter activity"/>
    <property type="evidence" value="ECO:0007669"/>
    <property type="project" value="TreeGrafter"/>
</dbReference>
<keyword evidence="2 7" id="KW-0812">Transmembrane</keyword>
<evidence type="ECO:0000313" key="11">
    <source>
        <dbReference type="Proteomes" id="UP000185596"/>
    </source>
</evidence>
<evidence type="ECO:0000313" key="10">
    <source>
        <dbReference type="EMBL" id="OLF14746.1"/>
    </source>
</evidence>
<organism evidence="10 11">
    <name type="scientific">Actinophytocola xanthii</name>
    <dbReference type="NCBI Taxonomy" id="1912961"/>
    <lineage>
        <taxon>Bacteria</taxon>
        <taxon>Bacillati</taxon>
        <taxon>Actinomycetota</taxon>
        <taxon>Actinomycetes</taxon>
        <taxon>Pseudonocardiales</taxon>
        <taxon>Pseudonocardiaceae</taxon>
    </lineage>
</organism>
<dbReference type="GO" id="GO:0005886">
    <property type="term" value="C:plasma membrane"/>
    <property type="evidence" value="ECO:0007669"/>
    <property type="project" value="UniProtKB-SubCell"/>
</dbReference>
<keyword evidence="4" id="KW-0067">ATP-binding</keyword>
<keyword evidence="6 7" id="KW-0472">Membrane</keyword>
<dbReference type="SUPFAM" id="SSF52540">
    <property type="entry name" value="P-loop containing nucleoside triphosphate hydrolases"/>
    <property type="match status" value="1"/>
</dbReference>
<dbReference type="InterPro" id="IPR027417">
    <property type="entry name" value="P-loop_NTPase"/>
</dbReference>
<evidence type="ECO:0000259" key="8">
    <source>
        <dbReference type="PROSITE" id="PS50893"/>
    </source>
</evidence>
<dbReference type="GO" id="GO:0005524">
    <property type="term" value="F:ATP binding"/>
    <property type="evidence" value="ECO:0007669"/>
    <property type="project" value="UniProtKB-KW"/>
</dbReference>
<dbReference type="Proteomes" id="UP000185596">
    <property type="component" value="Unassembled WGS sequence"/>
</dbReference>
<accession>A0A1Q8CK74</accession>
<name>A0A1Q8CK74_9PSEU</name>
<dbReference type="PANTHER" id="PTHR43394">
    <property type="entry name" value="ATP-DEPENDENT PERMEASE MDL1, MITOCHONDRIAL"/>
    <property type="match status" value="1"/>
</dbReference>
<dbReference type="Pfam" id="PF00005">
    <property type="entry name" value="ABC_tran"/>
    <property type="match status" value="1"/>
</dbReference>
<proteinExistence type="predicted"/>
<dbReference type="InterPro" id="IPR011527">
    <property type="entry name" value="ABC1_TM_dom"/>
</dbReference>
<dbReference type="InterPro" id="IPR039421">
    <property type="entry name" value="Type_1_exporter"/>
</dbReference>
<evidence type="ECO:0000256" key="2">
    <source>
        <dbReference type="ARBA" id="ARBA00022692"/>
    </source>
</evidence>
<dbReference type="Gene3D" id="3.40.50.300">
    <property type="entry name" value="P-loop containing nucleotide triphosphate hydrolases"/>
    <property type="match status" value="1"/>
</dbReference>
<sequence length="558" mass="58413">MPTEPARAPVASTAKLCATVVVAGSALVLPVLSARAVDVILAGGTPGPALLAFATVLVVATLAEMCGEVTGVLAETAVLGRLRHRLLGHVFRLGVPGSRRYGVGDLLTRFTANAAAMARATPYRIEAAVGIAAAVAGWLALCVIDWRAGVALAAGTLPLVLLIRTRLRTSTSRFADYLDRLASIAARLTDALTGRRTIRAAGTLDREVRRVLAPLPALAAAGLATWEVRRAVSWQLGLAQHGLRILVLVIAGLGVATGRLSPGGFLAASLYLTVALGFVQQLDTLLFLADARAGADRVHQLLREQPRFRAGGTGTPAPGPGSLAFRGVRVRIDGRTVLDGIDLEVPAGTVLAVVGRSGSGKSTLGLLAGRLLDPDDGEVSLDEVPLHTMAPAEVRTAVGYAFERPVLLGDTLREAIAFGRPVPDRSAPERACRLAQAEDFVRRLPHGLDTLLAEAPLSGGELQRVGLARAVVTPPRVLVLDDATSGLDTVTEARLTTAFTEALAGRTRLVVAHRVATAARADLVAWLDRGRVRAVAPHSVLWTTEPDYRAVFSAGELP</sequence>
<feature type="transmembrane region" description="Helical" evidence="7">
    <location>
        <begin position="49"/>
        <end position="74"/>
    </location>
</feature>
<gene>
    <name evidence="10" type="ORF">BU204_25390</name>
</gene>
<dbReference type="InterPro" id="IPR003593">
    <property type="entry name" value="AAA+_ATPase"/>
</dbReference>
<dbReference type="InterPro" id="IPR003439">
    <property type="entry name" value="ABC_transporter-like_ATP-bd"/>
</dbReference>
<evidence type="ECO:0000256" key="5">
    <source>
        <dbReference type="ARBA" id="ARBA00022989"/>
    </source>
</evidence>
<protein>
    <recommendedName>
        <fullName evidence="12">ABC transporter</fullName>
    </recommendedName>
</protein>
<dbReference type="RefSeq" id="WP_075128263.1">
    <property type="nucleotide sequence ID" value="NZ_MSIE01000049.1"/>
</dbReference>
<dbReference type="InterPro" id="IPR017871">
    <property type="entry name" value="ABC_transporter-like_CS"/>
</dbReference>
<evidence type="ECO:0000256" key="1">
    <source>
        <dbReference type="ARBA" id="ARBA00004651"/>
    </source>
</evidence>
<dbReference type="Gene3D" id="1.20.1560.10">
    <property type="entry name" value="ABC transporter type 1, transmembrane domain"/>
    <property type="match status" value="1"/>
</dbReference>
<dbReference type="PANTHER" id="PTHR43394:SF1">
    <property type="entry name" value="ATP-BINDING CASSETTE SUB-FAMILY B MEMBER 10, MITOCHONDRIAL"/>
    <property type="match status" value="1"/>
</dbReference>
<dbReference type="PROSITE" id="PS00211">
    <property type="entry name" value="ABC_TRANSPORTER_1"/>
    <property type="match status" value="1"/>
</dbReference>
<dbReference type="STRING" id="1912961.BU204_25390"/>
<feature type="domain" description="ABC transporter" evidence="8">
    <location>
        <begin position="323"/>
        <end position="554"/>
    </location>
</feature>
<dbReference type="SMART" id="SM00382">
    <property type="entry name" value="AAA"/>
    <property type="match status" value="1"/>
</dbReference>
<evidence type="ECO:0000256" key="6">
    <source>
        <dbReference type="ARBA" id="ARBA00023136"/>
    </source>
</evidence>